<reference evidence="1 2" key="1">
    <citation type="submission" date="2023-03" db="EMBL/GenBank/DDBJ databases">
        <title>High-quality genome of Scylla paramamosain provides insights in environmental adaptation.</title>
        <authorList>
            <person name="Zhang L."/>
        </authorList>
    </citation>
    <scope>NUCLEOTIDE SEQUENCE [LARGE SCALE GENOMIC DNA]</scope>
    <source>
        <strain evidence="1">LZ_2023a</strain>
        <tissue evidence="1">Muscle</tissue>
    </source>
</reference>
<accession>A0AAW0TNK4</accession>
<keyword evidence="2" id="KW-1185">Reference proteome</keyword>
<dbReference type="Proteomes" id="UP001487740">
    <property type="component" value="Unassembled WGS sequence"/>
</dbReference>
<proteinExistence type="predicted"/>
<evidence type="ECO:0000313" key="2">
    <source>
        <dbReference type="Proteomes" id="UP001487740"/>
    </source>
</evidence>
<comment type="caution">
    <text evidence="1">The sequence shown here is derived from an EMBL/GenBank/DDBJ whole genome shotgun (WGS) entry which is preliminary data.</text>
</comment>
<dbReference type="AlphaFoldDB" id="A0AAW0TNK4"/>
<sequence>MWGADSGVFICLQGDATPSILSRNVNKTRTHSVSVPPCDGFSTLMVCVQVCSKETRTLLEGLMVGPIVGGSDAIFRSE</sequence>
<name>A0AAW0TNK4_SCYPA</name>
<gene>
    <name evidence="1" type="ORF">O3P69_020091</name>
</gene>
<evidence type="ECO:0000313" key="1">
    <source>
        <dbReference type="EMBL" id="KAK8387947.1"/>
    </source>
</evidence>
<organism evidence="1 2">
    <name type="scientific">Scylla paramamosain</name>
    <name type="common">Mud crab</name>
    <dbReference type="NCBI Taxonomy" id="85552"/>
    <lineage>
        <taxon>Eukaryota</taxon>
        <taxon>Metazoa</taxon>
        <taxon>Ecdysozoa</taxon>
        <taxon>Arthropoda</taxon>
        <taxon>Crustacea</taxon>
        <taxon>Multicrustacea</taxon>
        <taxon>Malacostraca</taxon>
        <taxon>Eumalacostraca</taxon>
        <taxon>Eucarida</taxon>
        <taxon>Decapoda</taxon>
        <taxon>Pleocyemata</taxon>
        <taxon>Brachyura</taxon>
        <taxon>Eubrachyura</taxon>
        <taxon>Portunoidea</taxon>
        <taxon>Portunidae</taxon>
        <taxon>Portuninae</taxon>
        <taxon>Scylla</taxon>
    </lineage>
</organism>
<dbReference type="EMBL" id="JARAKH010000029">
    <property type="protein sequence ID" value="KAK8387947.1"/>
    <property type="molecule type" value="Genomic_DNA"/>
</dbReference>
<protein>
    <submittedName>
        <fullName evidence="1">Uncharacterized protein</fullName>
    </submittedName>
</protein>